<evidence type="ECO:0000256" key="5">
    <source>
        <dbReference type="ARBA" id="ARBA00022833"/>
    </source>
</evidence>
<dbReference type="GO" id="GO:0046872">
    <property type="term" value="F:metal ion binding"/>
    <property type="evidence" value="ECO:0007669"/>
    <property type="project" value="UniProtKB-KW"/>
</dbReference>
<dbReference type="FunFam" id="1.10.287.610:FF:000002">
    <property type="entry name" value="DNA ligase"/>
    <property type="match status" value="1"/>
</dbReference>
<evidence type="ECO:0000256" key="2">
    <source>
        <dbReference type="ARBA" id="ARBA00022705"/>
    </source>
</evidence>
<keyword evidence="5" id="KW-0862">Zinc</keyword>
<dbReference type="SUPFAM" id="SSF56091">
    <property type="entry name" value="DNA ligase/mRNA capping enzyme, catalytic domain"/>
    <property type="match status" value="1"/>
</dbReference>
<keyword evidence="2" id="KW-0235">DNA replication</keyword>
<dbReference type="EC" id="6.5.1.2" evidence="10"/>
<keyword evidence="1 10" id="KW-0436">Ligase</keyword>
<keyword evidence="8" id="KW-0234">DNA repair</keyword>
<keyword evidence="7" id="KW-0520">NAD</keyword>
<dbReference type="EMBL" id="AJWY01010803">
    <property type="protein sequence ID" value="EKC54499.1"/>
    <property type="molecule type" value="Genomic_DNA"/>
</dbReference>
<evidence type="ECO:0000313" key="10">
    <source>
        <dbReference type="EMBL" id="EKC54499.1"/>
    </source>
</evidence>
<sequence>MNDIEKRIEELTNELNYHNHKYYVDDAPEISDFAFDKMLVELEQLEEKYPEYKKKNSPTVRVGGEAVKSFGEVHHDVPMLSQQKAFSKEE</sequence>
<comment type="caution">
    <text evidence="10">The sequence shown here is derived from an EMBL/GenBank/DDBJ whole genome shotgun (WGS) entry which is preliminary data.</text>
</comment>
<keyword evidence="9" id="KW-0175">Coiled coil</keyword>
<evidence type="ECO:0000256" key="7">
    <source>
        <dbReference type="ARBA" id="ARBA00023027"/>
    </source>
</evidence>
<keyword evidence="3" id="KW-0479">Metal-binding</keyword>
<evidence type="ECO:0000256" key="1">
    <source>
        <dbReference type="ARBA" id="ARBA00022598"/>
    </source>
</evidence>
<accession>K1SGE8</accession>
<evidence type="ECO:0000256" key="9">
    <source>
        <dbReference type="SAM" id="Coils"/>
    </source>
</evidence>
<dbReference type="AlphaFoldDB" id="K1SGE8"/>
<dbReference type="GO" id="GO:0003911">
    <property type="term" value="F:DNA ligase (NAD+) activity"/>
    <property type="evidence" value="ECO:0007669"/>
    <property type="project" value="UniProtKB-EC"/>
</dbReference>
<name>K1SGE8_9ZZZZ</name>
<protein>
    <submittedName>
        <fullName evidence="10">Protein containing NAD-dependent DNA ligase, adenylation domain protein</fullName>
        <ecNumber evidence="10">6.5.1.2</ecNumber>
    </submittedName>
</protein>
<feature type="non-terminal residue" evidence="10">
    <location>
        <position position="90"/>
    </location>
</feature>
<gene>
    <name evidence="10" type="ORF">LEA_15821</name>
</gene>
<dbReference type="Gene3D" id="1.10.287.610">
    <property type="entry name" value="Helix hairpin bin"/>
    <property type="match status" value="1"/>
</dbReference>
<feature type="coiled-coil region" evidence="9">
    <location>
        <begin position="1"/>
        <end position="55"/>
    </location>
</feature>
<reference evidence="10" key="1">
    <citation type="journal article" date="2013" name="Environ. Microbiol.">
        <title>Microbiota from the distal guts of lean and obese adolescents exhibit partial functional redundancy besides clear differences in community structure.</title>
        <authorList>
            <person name="Ferrer M."/>
            <person name="Ruiz A."/>
            <person name="Lanza F."/>
            <person name="Haange S.B."/>
            <person name="Oberbach A."/>
            <person name="Till H."/>
            <person name="Bargiela R."/>
            <person name="Campoy C."/>
            <person name="Segura M.T."/>
            <person name="Richter M."/>
            <person name="von Bergen M."/>
            <person name="Seifert J."/>
            <person name="Suarez A."/>
        </authorList>
    </citation>
    <scope>NUCLEOTIDE SEQUENCE</scope>
</reference>
<dbReference type="GO" id="GO:0006260">
    <property type="term" value="P:DNA replication"/>
    <property type="evidence" value="ECO:0007669"/>
    <property type="project" value="UniProtKB-KW"/>
</dbReference>
<proteinExistence type="predicted"/>
<keyword evidence="4" id="KW-0227">DNA damage</keyword>
<evidence type="ECO:0000256" key="6">
    <source>
        <dbReference type="ARBA" id="ARBA00022842"/>
    </source>
</evidence>
<evidence type="ECO:0000256" key="4">
    <source>
        <dbReference type="ARBA" id="ARBA00022763"/>
    </source>
</evidence>
<dbReference type="GO" id="GO:0006281">
    <property type="term" value="P:DNA repair"/>
    <property type="evidence" value="ECO:0007669"/>
    <property type="project" value="UniProtKB-KW"/>
</dbReference>
<keyword evidence="6" id="KW-0460">Magnesium</keyword>
<organism evidence="10">
    <name type="scientific">human gut metagenome</name>
    <dbReference type="NCBI Taxonomy" id="408170"/>
    <lineage>
        <taxon>unclassified sequences</taxon>
        <taxon>metagenomes</taxon>
        <taxon>organismal metagenomes</taxon>
    </lineage>
</organism>
<evidence type="ECO:0000256" key="8">
    <source>
        <dbReference type="ARBA" id="ARBA00023204"/>
    </source>
</evidence>
<evidence type="ECO:0000256" key="3">
    <source>
        <dbReference type="ARBA" id="ARBA00022723"/>
    </source>
</evidence>